<evidence type="ECO:0000256" key="2">
    <source>
        <dbReference type="PROSITE-ProRule" id="PRU00169"/>
    </source>
</evidence>
<dbReference type="PANTHER" id="PTHR44591:SF3">
    <property type="entry name" value="RESPONSE REGULATORY DOMAIN-CONTAINING PROTEIN"/>
    <property type="match status" value="1"/>
</dbReference>
<gene>
    <name evidence="4" type="ordered locus">Acid_7609</name>
</gene>
<dbReference type="SUPFAM" id="SSF52172">
    <property type="entry name" value="CheY-like"/>
    <property type="match status" value="1"/>
</dbReference>
<dbReference type="STRING" id="234267.Acid_7609"/>
<dbReference type="InterPro" id="IPR050595">
    <property type="entry name" value="Bact_response_regulator"/>
</dbReference>
<dbReference type="SMART" id="SM00448">
    <property type="entry name" value="REC"/>
    <property type="match status" value="1"/>
</dbReference>
<dbReference type="CDD" id="cd00156">
    <property type="entry name" value="REC"/>
    <property type="match status" value="1"/>
</dbReference>
<protein>
    <submittedName>
        <fullName evidence="4">Response regulator receiver protein</fullName>
    </submittedName>
</protein>
<accession>Q01PA6</accession>
<sequence>MSTVKWSKMIVLLVDDDSAVRTLAAVSLEEEQCSVLQASNGEEALRVARSHENIDLVLTDFEMGHGLNGIELGFRILAERPGLPVLVMSAFPDIENMLRKRVCRFWQSPSHLPPSDNECEK</sequence>
<dbReference type="Pfam" id="PF00072">
    <property type="entry name" value="Response_reg"/>
    <property type="match status" value="1"/>
</dbReference>
<dbReference type="PROSITE" id="PS50110">
    <property type="entry name" value="RESPONSE_REGULATORY"/>
    <property type="match status" value="1"/>
</dbReference>
<dbReference type="HOGENOM" id="CLU_000445_69_8_0"/>
<dbReference type="AlphaFoldDB" id="Q01PA6"/>
<evidence type="ECO:0000313" key="4">
    <source>
        <dbReference type="EMBL" id="ABJ88514.1"/>
    </source>
</evidence>
<dbReference type="EMBL" id="CP000473">
    <property type="protein sequence ID" value="ABJ88514.1"/>
    <property type="molecule type" value="Genomic_DNA"/>
</dbReference>
<dbReference type="KEGG" id="sus:Acid_7609"/>
<dbReference type="InterPro" id="IPR011006">
    <property type="entry name" value="CheY-like_superfamily"/>
</dbReference>
<dbReference type="Gene3D" id="3.40.50.2300">
    <property type="match status" value="1"/>
</dbReference>
<proteinExistence type="predicted"/>
<dbReference type="InParanoid" id="Q01PA6"/>
<dbReference type="PANTHER" id="PTHR44591">
    <property type="entry name" value="STRESS RESPONSE REGULATOR PROTEIN 1"/>
    <property type="match status" value="1"/>
</dbReference>
<organism evidence="4">
    <name type="scientific">Solibacter usitatus (strain Ellin6076)</name>
    <dbReference type="NCBI Taxonomy" id="234267"/>
    <lineage>
        <taxon>Bacteria</taxon>
        <taxon>Pseudomonadati</taxon>
        <taxon>Acidobacteriota</taxon>
        <taxon>Terriglobia</taxon>
        <taxon>Bryobacterales</taxon>
        <taxon>Solibacteraceae</taxon>
        <taxon>Candidatus Solibacter</taxon>
    </lineage>
</organism>
<dbReference type="GO" id="GO:0000160">
    <property type="term" value="P:phosphorelay signal transduction system"/>
    <property type="evidence" value="ECO:0007669"/>
    <property type="project" value="InterPro"/>
</dbReference>
<name>Q01PA6_SOLUE</name>
<feature type="domain" description="Response regulatory" evidence="3">
    <location>
        <begin position="10"/>
        <end position="121"/>
    </location>
</feature>
<evidence type="ECO:0000259" key="3">
    <source>
        <dbReference type="PROSITE" id="PS50110"/>
    </source>
</evidence>
<keyword evidence="1 2" id="KW-0597">Phosphoprotein</keyword>
<dbReference type="eggNOG" id="COG0784">
    <property type="taxonomic scope" value="Bacteria"/>
</dbReference>
<reference evidence="4" key="1">
    <citation type="submission" date="2006-10" db="EMBL/GenBank/DDBJ databases">
        <title>Complete sequence of Solibacter usitatus Ellin6076.</title>
        <authorList>
            <consortium name="US DOE Joint Genome Institute"/>
            <person name="Copeland A."/>
            <person name="Lucas S."/>
            <person name="Lapidus A."/>
            <person name="Barry K."/>
            <person name="Detter J.C."/>
            <person name="Glavina del Rio T."/>
            <person name="Hammon N."/>
            <person name="Israni S."/>
            <person name="Dalin E."/>
            <person name="Tice H."/>
            <person name="Pitluck S."/>
            <person name="Thompson L.S."/>
            <person name="Brettin T."/>
            <person name="Bruce D."/>
            <person name="Han C."/>
            <person name="Tapia R."/>
            <person name="Gilna P."/>
            <person name="Schmutz J."/>
            <person name="Larimer F."/>
            <person name="Land M."/>
            <person name="Hauser L."/>
            <person name="Kyrpides N."/>
            <person name="Mikhailova N."/>
            <person name="Janssen P.H."/>
            <person name="Kuske C.R."/>
            <person name="Richardson P."/>
        </authorList>
    </citation>
    <scope>NUCLEOTIDE SEQUENCE</scope>
    <source>
        <strain evidence="4">Ellin6076</strain>
    </source>
</reference>
<dbReference type="InterPro" id="IPR001789">
    <property type="entry name" value="Sig_transdc_resp-reg_receiver"/>
</dbReference>
<feature type="modified residue" description="4-aspartylphosphate" evidence="2">
    <location>
        <position position="60"/>
    </location>
</feature>
<evidence type="ECO:0000256" key="1">
    <source>
        <dbReference type="ARBA" id="ARBA00022553"/>
    </source>
</evidence>